<dbReference type="InterPro" id="IPR014013">
    <property type="entry name" value="Helic_SF1/SF2_ATP-bd_DinG/Rad3"/>
</dbReference>
<dbReference type="InterPro" id="IPR006555">
    <property type="entry name" value="ATP-dep_Helicase_C"/>
</dbReference>
<dbReference type="CDD" id="cd06127">
    <property type="entry name" value="DEDDh"/>
    <property type="match status" value="1"/>
</dbReference>
<dbReference type="Gene3D" id="3.30.420.10">
    <property type="entry name" value="Ribonuclease H-like superfamily/Ribonuclease H"/>
    <property type="match status" value="1"/>
</dbReference>
<feature type="compositionally biased region" description="Polar residues" evidence="5">
    <location>
        <begin position="733"/>
        <end position="748"/>
    </location>
</feature>
<sequence>MARKATIRVALDLETTGLHVEQDAILEVAAIKFQDTQVIDRFETFISPGRSIPYRVQRLTGIKPEQLIGAPTFDTIARRLQAFLSDHPIVGHSIPFDVGFLRRWGIARTNPLVDTFELATVMLPSLTSYNLGQVAESLGIQVPLDRHRAMVDTVLAMEVFLALHQRLQSVDLALLKDLASLDAPRNWPLLHFFRQELRDRQERDGVRGGLVRGSLGDRFAAQLGMDPRVLSFAVARNSDTLPDTQLASTVVNTSVVETVEQMKSGIEVIPEHAEQPVAPGYPATEAAIREALQQREPLLVEVTVGSNDYSSVLLPVLDWIVNTTTDDAQQPARLVVACSSQQSARRFIEMVLPRLQALLKSQLPVAYLAEKGGYLCTHRWFGAALRRTSGELTAEQARGLAKLGLWAQRTLTGERSELTMLPQEITAWERISSGIEHIPSADKRSGTIYQRCTYRRKGYCFVSLAEERVNAANIVVTTHAGLFDDLSQSHSLLSSIPYRVILDADLLEEENARWSSTELDQVRLLRMLNTIGTELPDGRYQGLLALAAPLLREHGPGGLSTTLTVGKAELDARMLTWFQTLRQARSAVEHLFSSFTHLMEEFAQQGSHGGREKGGKGSGRGGERMDQQPLRFTNNTRQLGAWMEVERAWQQAAQRLQAVADLAHEAEKIILTTQRSRHRLDIGSGEDSTVASELATVAQQLLEQKQLGQNAMMLGENENVYWLRMPPTPPPSSTQNAQQRSSDISTQPAAEHSPILYTQLVQTSTLLQRLLLTEKTCTIFAGASLSVDNTFAFTRGRFGLDNDACQALSIVSEHHQQTLLYIPNDVPEPNAPQYQRHLDEALIQTATALDGQLVALFTSHAALRSSYATIKPLLETRGILVLAQGLDGSPRQLWQIFQKQERVVLLGTGSLWEGAGEITRSPTCLFIARLPMPVLNDPPVAARAERYSDQLHQLTVPIAALRIRRALNRLMWNDDRRNTVVLFDRRVISKEYGSIIMNSLPRCSQRQAAVSHLPESVLDWLTGTEVWE</sequence>
<dbReference type="GO" id="GO:0004386">
    <property type="term" value="F:helicase activity"/>
    <property type="evidence" value="ECO:0007669"/>
    <property type="project" value="InterPro"/>
</dbReference>
<dbReference type="GO" id="GO:0005524">
    <property type="term" value="F:ATP binding"/>
    <property type="evidence" value="ECO:0007669"/>
    <property type="project" value="UniProtKB-KW"/>
</dbReference>
<dbReference type="RefSeq" id="WP_220201990.1">
    <property type="nucleotide sequence ID" value="NZ_BNJK01000001.1"/>
</dbReference>
<dbReference type="InterPro" id="IPR027417">
    <property type="entry name" value="P-loop_NTPase"/>
</dbReference>
<dbReference type="GO" id="GO:0003887">
    <property type="term" value="F:DNA-directed DNA polymerase activity"/>
    <property type="evidence" value="ECO:0007669"/>
    <property type="project" value="InterPro"/>
</dbReference>
<feature type="region of interest" description="Disordered" evidence="5">
    <location>
        <begin position="603"/>
        <end position="628"/>
    </location>
</feature>
<dbReference type="InterPro" id="IPR013520">
    <property type="entry name" value="Ribonucl_H"/>
</dbReference>
<dbReference type="AlphaFoldDB" id="A0A8J3IEL0"/>
<dbReference type="GO" id="GO:0045004">
    <property type="term" value="P:DNA replication proofreading"/>
    <property type="evidence" value="ECO:0007669"/>
    <property type="project" value="TreeGrafter"/>
</dbReference>
<dbReference type="PANTHER" id="PTHR30231">
    <property type="entry name" value="DNA POLYMERASE III SUBUNIT EPSILON"/>
    <property type="match status" value="1"/>
</dbReference>
<accession>A0A8J3IEL0</accession>
<feature type="region of interest" description="Disordered" evidence="5">
    <location>
        <begin position="724"/>
        <end position="750"/>
    </location>
</feature>
<evidence type="ECO:0000256" key="2">
    <source>
        <dbReference type="ARBA" id="ARBA00022801"/>
    </source>
</evidence>
<name>A0A8J3IEL0_9CHLR</name>
<dbReference type="GO" id="GO:0005829">
    <property type="term" value="C:cytosol"/>
    <property type="evidence" value="ECO:0007669"/>
    <property type="project" value="TreeGrafter"/>
</dbReference>
<dbReference type="InterPro" id="IPR012337">
    <property type="entry name" value="RNaseH-like_sf"/>
</dbReference>
<dbReference type="GO" id="GO:0016818">
    <property type="term" value="F:hydrolase activity, acting on acid anhydrides, in phosphorus-containing anhydrides"/>
    <property type="evidence" value="ECO:0007669"/>
    <property type="project" value="InterPro"/>
</dbReference>
<dbReference type="InterPro" id="IPR036397">
    <property type="entry name" value="RNaseH_sf"/>
</dbReference>
<reference evidence="7" key="1">
    <citation type="submission" date="2020-10" db="EMBL/GenBank/DDBJ databases">
        <title>Taxonomic study of unclassified bacteria belonging to the class Ktedonobacteria.</title>
        <authorList>
            <person name="Yabe S."/>
            <person name="Wang C.M."/>
            <person name="Zheng Y."/>
            <person name="Sakai Y."/>
            <person name="Cavaletti L."/>
            <person name="Monciardini P."/>
            <person name="Donadio S."/>
        </authorList>
    </citation>
    <scope>NUCLEOTIDE SEQUENCE</scope>
    <source>
        <strain evidence="7">ID150040</strain>
    </source>
</reference>
<dbReference type="Proteomes" id="UP000597444">
    <property type="component" value="Unassembled WGS sequence"/>
</dbReference>
<feature type="compositionally biased region" description="Basic and acidic residues" evidence="5">
    <location>
        <begin position="609"/>
        <end position="626"/>
    </location>
</feature>
<dbReference type="FunFam" id="3.30.420.10:FF:000045">
    <property type="entry name" value="3'-5' exonuclease DinG"/>
    <property type="match status" value="1"/>
</dbReference>
<dbReference type="EMBL" id="BNJK01000001">
    <property type="protein sequence ID" value="GHO91070.1"/>
    <property type="molecule type" value="Genomic_DNA"/>
</dbReference>
<dbReference type="InterPro" id="IPR006054">
    <property type="entry name" value="DnaQ"/>
</dbReference>
<keyword evidence="3" id="KW-0269">Exonuclease</keyword>
<keyword evidence="3" id="KW-0540">Nuclease</keyword>
<protein>
    <submittedName>
        <fullName evidence="7">DNA polymerase III subunit epsilon</fullName>
    </submittedName>
</protein>
<dbReference type="GO" id="GO:0003677">
    <property type="term" value="F:DNA binding"/>
    <property type="evidence" value="ECO:0007669"/>
    <property type="project" value="InterPro"/>
</dbReference>
<dbReference type="Pfam" id="PF00929">
    <property type="entry name" value="RNase_T"/>
    <property type="match status" value="1"/>
</dbReference>
<proteinExistence type="predicted"/>
<gene>
    <name evidence="7" type="ORF">KSF_011180</name>
</gene>
<evidence type="ECO:0000256" key="3">
    <source>
        <dbReference type="ARBA" id="ARBA00022839"/>
    </source>
</evidence>
<keyword evidence="1" id="KW-0547">Nucleotide-binding</keyword>
<evidence type="ECO:0000313" key="8">
    <source>
        <dbReference type="Proteomes" id="UP000597444"/>
    </source>
</evidence>
<comment type="caution">
    <text evidence="7">The sequence shown here is derived from an EMBL/GenBank/DDBJ whole genome shotgun (WGS) entry which is preliminary data.</text>
</comment>
<dbReference type="PROSITE" id="PS51193">
    <property type="entry name" value="HELICASE_ATP_BIND_2"/>
    <property type="match status" value="1"/>
</dbReference>
<evidence type="ECO:0000256" key="4">
    <source>
        <dbReference type="ARBA" id="ARBA00022840"/>
    </source>
</evidence>
<keyword evidence="8" id="KW-1185">Reference proteome</keyword>
<evidence type="ECO:0000256" key="5">
    <source>
        <dbReference type="SAM" id="MobiDB-lite"/>
    </source>
</evidence>
<evidence type="ECO:0000256" key="1">
    <source>
        <dbReference type="ARBA" id="ARBA00022741"/>
    </source>
</evidence>
<evidence type="ECO:0000259" key="6">
    <source>
        <dbReference type="PROSITE" id="PS51193"/>
    </source>
</evidence>
<dbReference type="GO" id="GO:0008408">
    <property type="term" value="F:3'-5' exonuclease activity"/>
    <property type="evidence" value="ECO:0007669"/>
    <property type="project" value="TreeGrafter"/>
</dbReference>
<evidence type="ECO:0000313" key="7">
    <source>
        <dbReference type="EMBL" id="GHO91070.1"/>
    </source>
</evidence>
<dbReference type="SUPFAM" id="SSF53098">
    <property type="entry name" value="Ribonuclease H-like"/>
    <property type="match status" value="1"/>
</dbReference>
<dbReference type="PANTHER" id="PTHR30231:SF41">
    <property type="entry name" value="DNA POLYMERASE III SUBUNIT EPSILON"/>
    <property type="match status" value="1"/>
</dbReference>
<keyword evidence="4" id="KW-0067">ATP-binding</keyword>
<keyword evidence="2" id="KW-0378">Hydrolase</keyword>
<organism evidence="7 8">
    <name type="scientific">Reticulibacter mediterranei</name>
    <dbReference type="NCBI Taxonomy" id="2778369"/>
    <lineage>
        <taxon>Bacteria</taxon>
        <taxon>Bacillati</taxon>
        <taxon>Chloroflexota</taxon>
        <taxon>Ktedonobacteria</taxon>
        <taxon>Ktedonobacterales</taxon>
        <taxon>Reticulibacteraceae</taxon>
        <taxon>Reticulibacter</taxon>
    </lineage>
</organism>
<dbReference type="SMART" id="SM00479">
    <property type="entry name" value="EXOIII"/>
    <property type="match status" value="1"/>
</dbReference>
<dbReference type="Gene3D" id="3.40.50.300">
    <property type="entry name" value="P-loop containing nucleotide triphosphate hydrolases"/>
    <property type="match status" value="2"/>
</dbReference>
<feature type="domain" description="Helicase ATP-binding" evidence="6">
    <location>
        <begin position="267"/>
        <end position="554"/>
    </location>
</feature>
<dbReference type="NCBIfam" id="TIGR00573">
    <property type="entry name" value="dnaq"/>
    <property type="match status" value="1"/>
</dbReference>
<dbReference type="SMART" id="SM00491">
    <property type="entry name" value="HELICc2"/>
    <property type="match status" value="1"/>
</dbReference>
<dbReference type="Pfam" id="PF13307">
    <property type="entry name" value="Helicase_C_2"/>
    <property type="match status" value="1"/>
</dbReference>